<dbReference type="Pfam" id="PF20903">
    <property type="entry name" value="SPL"/>
    <property type="match status" value="1"/>
</dbReference>
<feature type="domain" description="Radical SAM core" evidence="1">
    <location>
        <begin position="77"/>
        <end position="319"/>
    </location>
</feature>
<proteinExistence type="predicted"/>
<organism evidence="2">
    <name type="scientific">marine sediment metagenome</name>
    <dbReference type="NCBI Taxonomy" id="412755"/>
    <lineage>
        <taxon>unclassified sequences</taxon>
        <taxon>metagenomes</taxon>
        <taxon>ecological metagenomes</taxon>
    </lineage>
</organism>
<dbReference type="SFLD" id="SFLDS00029">
    <property type="entry name" value="Radical_SAM"/>
    <property type="match status" value="1"/>
</dbReference>
<evidence type="ECO:0000313" key="2">
    <source>
        <dbReference type="EMBL" id="KKM28044.1"/>
    </source>
</evidence>
<dbReference type="InterPro" id="IPR058240">
    <property type="entry name" value="rSAM_sf"/>
</dbReference>
<dbReference type="GO" id="GO:0042601">
    <property type="term" value="C:endospore-forming forespore"/>
    <property type="evidence" value="ECO:0007669"/>
    <property type="project" value="TreeGrafter"/>
</dbReference>
<comment type="caution">
    <text evidence="2">The sequence shown here is derived from an EMBL/GenBank/DDBJ whole genome shotgun (WGS) entry which is preliminary data.</text>
</comment>
<dbReference type="Gene3D" id="3.40.50.12110">
    <property type="match status" value="1"/>
</dbReference>
<dbReference type="Gene3D" id="3.80.30.30">
    <property type="match status" value="1"/>
</dbReference>
<dbReference type="GO" id="GO:0051539">
    <property type="term" value="F:4 iron, 4 sulfur cluster binding"/>
    <property type="evidence" value="ECO:0007669"/>
    <property type="project" value="TreeGrafter"/>
</dbReference>
<dbReference type="GO" id="GO:1904047">
    <property type="term" value="F:S-adenosyl-L-methionine binding"/>
    <property type="evidence" value="ECO:0007669"/>
    <property type="project" value="TreeGrafter"/>
</dbReference>
<evidence type="ECO:0000259" key="1">
    <source>
        <dbReference type="PROSITE" id="PS51918"/>
    </source>
</evidence>
<name>A0A0F9J6M7_9ZZZZ</name>
<reference evidence="2" key="1">
    <citation type="journal article" date="2015" name="Nature">
        <title>Complex archaea that bridge the gap between prokaryotes and eukaryotes.</title>
        <authorList>
            <person name="Spang A."/>
            <person name="Saw J.H."/>
            <person name="Jorgensen S.L."/>
            <person name="Zaremba-Niedzwiedzka K."/>
            <person name="Martijn J."/>
            <person name="Lind A.E."/>
            <person name="van Eijk R."/>
            <person name="Schleper C."/>
            <person name="Guy L."/>
            <person name="Ettema T.J."/>
        </authorList>
    </citation>
    <scope>NUCLEOTIDE SEQUENCE</scope>
</reference>
<dbReference type="CDD" id="cd01335">
    <property type="entry name" value="Radical_SAM"/>
    <property type="match status" value="1"/>
</dbReference>
<dbReference type="GO" id="GO:0003913">
    <property type="term" value="F:DNA photolyase activity"/>
    <property type="evidence" value="ECO:0007669"/>
    <property type="project" value="TreeGrafter"/>
</dbReference>
<gene>
    <name evidence="2" type="ORF">LCGC14_1568650</name>
</gene>
<protein>
    <recommendedName>
        <fullName evidence="1">Radical SAM core domain-containing protein</fullName>
    </recommendedName>
</protein>
<dbReference type="SUPFAM" id="SSF102114">
    <property type="entry name" value="Radical SAM enzymes"/>
    <property type="match status" value="1"/>
</dbReference>
<dbReference type="PANTHER" id="PTHR37822:SF2">
    <property type="entry name" value="SPORE PHOTOPRODUCT LYASE"/>
    <property type="match status" value="1"/>
</dbReference>
<dbReference type="AlphaFoldDB" id="A0A0F9J6M7"/>
<dbReference type="InterPro" id="IPR049539">
    <property type="entry name" value="SPL"/>
</dbReference>
<dbReference type="EMBL" id="LAZR01012202">
    <property type="protein sequence ID" value="KKM28044.1"/>
    <property type="molecule type" value="Genomic_DNA"/>
</dbReference>
<dbReference type="PANTHER" id="PTHR37822">
    <property type="entry name" value="SPORE PHOTOPRODUCT LYASE-RELATED"/>
    <property type="match status" value="1"/>
</dbReference>
<accession>A0A0F9J6M7</accession>
<dbReference type="InterPro" id="IPR007197">
    <property type="entry name" value="rSAM"/>
</dbReference>
<sequence length="367" mass="42641">MSKSQYFPKKVYVEKRSLDFPLTKRILKNVGPVPREIIDDPQEVIEDIKASKDVIGAGKKYLLLTSQRGEFVKPCPCTPRYLGCNYFIINIDLNCPLDCTYCILQHYLTNPLITVHVNREDLWRQLDILLHRKRHRTVRIGTGELGDSLALDHLTENSIDLVSYFRKKRNVIFELKTKTVNIKNILRIEPAPNVVVAWSLNSLRIAKEEEKGAPSVEERIEAARRVSERGFRTGFHFDPIIHHPDWEEGYEEVIKILLKTVDSARIAWISLGSFRFPASLKAIIEERFPKTKIIYDEFIKGKDGKLRYFKPFRLELYKKIVGFIREWGGKEIPLYFCMESEGIWREAMGWIPKGEENLEAYLSSPLG</sequence>
<dbReference type="PROSITE" id="PS51918">
    <property type="entry name" value="RADICAL_SAM"/>
    <property type="match status" value="1"/>
</dbReference>